<organism evidence="1 2">
    <name type="scientific">Streptomonospora salina</name>
    <dbReference type="NCBI Taxonomy" id="104205"/>
    <lineage>
        <taxon>Bacteria</taxon>
        <taxon>Bacillati</taxon>
        <taxon>Actinomycetota</taxon>
        <taxon>Actinomycetes</taxon>
        <taxon>Streptosporangiales</taxon>
        <taxon>Nocardiopsidaceae</taxon>
        <taxon>Streptomonospora</taxon>
    </lineage>
</organism>
<dbReference type="AlphaFoldDB" id="A0A841ECQ0"/>
<comment type="caution">
    <text evidence="1">The sequence shown here is derived from an EMBL/GenBank/DDBJ whole genome shotgun (WGS) entry which is preliminary data.</text>
</comment>
<name>A0A841ECQ0_9ACTN</name>
<dbReference type="Gene3D" id="3.40.109.10">
    <property type="entry name" value="NADH Oxidase"/>
    <property type="match status" value="1"/>
</dbReference>
<accession>A0A841ECQ0</accession>
<evidence type="ECO:0000313" key="1">
    <source>
        <dbReference type="EMBL" id="MBB6000766.1"/>
    </source>
</evidence>
<keyword evidence="2" id="KW-1185">Reference proteome</keyword>
<gene>
    <name evidence="1" type="ORF">HNR25_004517</name>
</gene>
<reference evidence="1 2" key="1">
    <citation type="submission" date="2020-08" db="EMBL/GenBank/DDBJ databases">
        <title>Sequencing the genomes of 1000 actinobacteria strains.</title>
        <authorList>
            <person name="Klenk H.-P."/>
        </authorList>
    </citation>
    <scope>NUCLEOTIDE SEQUENCE [LARGE SCALE GENOMIC DNA]</scope>
    <source>
        <strain evidence="1 2">DSM 44593</strain>
    </source>
</reference>
<proteinExistence type="predicted"/>
<dbReference type="InterPro" id="IPR000415">
    <property type="entry name" value="Nitroreductase-like"/>
</dbReference>
<dbReference type="Proteomes" id="UP000578077">
    <property type="component" value="Unassembled WGS sequence"/>
</dbReference>
<sequence length="272" mass="28750">MPSAGAAYPVQTHLVVGPGADGLAPGRYAYDMEQDTLVKRDDAADRAAGWTGASDLPADGTHLVLTVQPGRSFGRYRHRAWPLWIADTAYALTAVEFLYAPKRLTVRLGPGAALRALLGVPPAAEQRRWLARRFAPEIPLAAVALPRSRTIGPRHRDALAARRSPGITEFLESGATGDPAAERAARASGQAWVRGAARLHTWSIPGGAAAAELAAAVWDAHRAAAAVCYADAATGDWRSRPVSGFAAEDGHWTIHALAALPGRRRVATETGP</sequence>
<protein>
    <submittedName>
        <fullName evidence="1">Uncharacterized protein</fullName>
    </submittedName>
</protein>
<dbReference type="RefSeq" id="WP_184638408.1">
    <property type="nucleotide sequence ID" value="NZ_BAABKT010000038.1"/>
</dbReference>
<dbReference type="GO" id="GO:0016491">
    <property type="term" value="F:oxidoreductase activity"/>
    <property type="evidence" value="ECO:0007669"/>
    <property type="project" value="InterPro"/>
</dbReference>
<evidence type="ECO:0000313" key="2">
    <source>
        <dbReference type="Proteomes" id="UP000578077"/>
    </source>
</evidence>
<dbReference type="EMBL" id="JACHLY010000001">
    <property type="protein sequence ID" value="MBB6000766.1"/>
    <property type="molecule type" value="Genomic_DNA"/>
</dbReference>